<gene>
    <name evidence="4" type="ORF">C7B45_11185</name>
</gene>
<sequence length="609" mass="69680">MEFYGFLSNGQTAALVSPDGSIDWLAFPRFDSPAVFAKILGTAGNGYFRVYPEETAQSVSQEYVEDTNIVKTTWQFEYGKAVVHDYLTVGRPELRRLIRTMVPMVVEFCPRFRYGLVQPAPKAVNTGAIFRNPLEREALVFAINANPRALLQKIDTSLSHGTWRLPPGHYELITQYVADDEDRLIEAADAIEDQMVDLEHDLERESLNQTLKQNIAFWRHRLAMLPQFHGPHQEAYRRSVLVLYGLTYHIDGAIIAAPTTSLPETVGESRQWDYRYAWVRDGSYASEALLMAGDHVGSRRFLDFLFNCIDVQGKPFAAPFFHVDGGLIRGEHELGWLPGYKDSVPCREGNAATRQSQLDIEGDFLWTVWRYYESTHDREFLRFYWFRIQLLVNWVELNHHNKDASLWEFRDQDDYYTHSQLMCWVALTYGAKMAEALGEKDIAQRWQKSAQKIHHLIDNEAYNDKLGSYTQAFHGQAVDAALLVMPLYGYCQTSDPRFLGTLKQIEQQLVSGHWVYRYAGDMLGTAAHPFVLATFWLARVYIRLGRIADAEKLLDGMLKYRTNLGLLGEHADQTTGEPRGNFPQGFSHLGLVMTLLEMAEPRTVSNSFS</sequence>
<evidence type="ECO:0000256" key="1">
    <source>
        <dbReference type="SAM" id="Coils"/>
    </source>
</evidence>
<dbReference type="InterPro" id="IPR011613">
    <property type="entry name" value="GH15-like"/>
</dbReference>
<dbReference type="Gene3D" id="1.50.10.10">
    <property type="match status" value="1"/>
</dbReference>
<evidence type="ECO:0000313" key="5">
    <source>
        <dbReference type="Proteomes" id="UP000241848"/>
    </source>
</evidence>
<keyword evidence="1" id="KW-0175">Coiled coil</keyword>
<dbReference type="SUPFAM" id="SSF48208">
    <property type="entry name" value="Six-hairpin glycosidases"/>
    <property type="match status" value="1"/>
</dbReference>
<evidence type="ECO:0000313" key="4">
    <source>
        <dbReference type="EMBL" id="PSR21337.1"/>
    </source>
</evidence>
<dbReference type="InterPro" id="IPR012341">
    <property type="entry name" value="6hp_glycosidase-like_sf"/>
</dbReference>
<dbReference type="GO" id="GO:0005975">
    <property type="term" value="P:carbohydrate metabolic process"/>
    <property type="evidence" value="ECO:0007669"/>
    <property type="project" value="InterPro"/>
</dbReference>
<dbReference type="GO" id="GO:0004553">
    <property type="term" value="F:hydrolase activity, hydrolyzing O-glycosyl compounds"/>
    <property type="evidence" value="ECO:0007669"/>
    <property type="project" value="UniProtKB-ARBA"/>
</dbReference>
<dbReference type="PANTHER" id="PTHR31616">
    <property type="entry name" value="TREHALASE"/>
    <property type="match status" value="1"/>
</dbReference>
<proteinExistence type="predicted"/>
<protein>
    <submittedName>
        <fullName evidence="4">Glycoside hydrolase family 15 protein</fullName>
    </submittedName>
</protein>
<organism evidence="4 5">
    <name type="scientific">Sulfobacillus acidophilus</name>
    <dbReference type="NCBI Taxonomy" id="53633"/>
    <lineage>
        <taxon>Bacteria</taxon>
        <taxon>Bacillati</taxon>
        <taxon>Bacillota</taxon>
        <taxon>Clostridia</taxon>
        <taxon>Eubacteriales</taxon>
        <taxon>Clostridiales Family XVII. Incertae Sedis</taxon>
        <taxon>Sulfobacillus</taxon>
    </lineage>
</organism>
<evidence type="ECO:0000259" key="3">
    <source>
        <dbReference type="Pfam" id="PF19291"/>
    </source>
</evidence>
<dbReference type="Pfam" id="PF00723">
    <property type="entry name" value="Glyco_hydro_15"/>
    <property type="match status" value="1"/>
</dbReference>
<reference evidence="4 5" key="1">
    <citation type="journal article" date="2014" name="BMC Genomics">
        <title>Comparison of environmental and isolate Sulfobacillus genomes reveals diverse carbon, sulfur, nitrogen, and hydrogen metabolisms.</title>
        <authorList>
            <person name="Justice N.B."/>
            <person name="Norman A."/>
            <person name="Brown C.T."/>
            <person name="Singh A."/>
            <person name="Thomas B.C."/>
            <person name="Banfield J.F."/>
        </authorList>
    </citation>
    <scope>NUCLEOTIDE SEQUENCE [LARGE SCALE GENOMIC DNA]</scope>
    <source>
        <strain evidence="4">AMDSBA3</strain>
    </source>
</reference>
<dbReference type="PANTHER" id="PTHR31616:SF0">
    <property type="entry name" value="GLUCAN 1,4-ALPHA-GLUCOSIDASE"/>
    <property type="match status" value="1"/>
</dbReference>
<dbReference type="InterPro" id="IPR008928">
    <property type="entry name" value="6-hairpin_glycosidase_sf"/>
</dbReference>
<keyword evidence="4" id="KW-0378">Hydrolase</keyword>
<accession>A0A2T2WGG9</accession>
<dbReference type="Pfam" id="PF19291">
    <property type="entry name" value="TREH_N"/>
    <property type="match status" value="1"/>
</dbReference>
<evidence type="ECO:0000259" key="2">
    <source>
        <dbReference type="Pfam" id="PF00723"/>
    </source>
</evidence>
<dbReference type="Proteomes" id="UP000241848">
    <property type="component" value="Unassembled WGS sequence"/>
</dbReference>
<name>A0A2T2WGG9_9FIRM</name>
<dbReference type="EMBL" id="PXYV01000036">
    <property type="protein sequence ID" value="PSR21337.1"/>
    <property type="molecule type" value="Genomic_DNA"/>
</dbReference>
<comment type="caution">
    <text evidence="4">The sequence shown here is derived from an EMBL/GenBank/DDBJ whole genome shotgun (WGS) entry which is preliminary data.</text>
</comment>
<dbReference type="InterPro" id="IPR045582">
    <property type="entry name" value="Trehalase-like_N"/>
</dbReference>
<feature type="coiled-coil region" evidence="1">
    <location>
        <begin position="181"/>
        <end position="208"/>
    </location>
</feature>
<feature type="domain" description="Trehalase-like N-terminal" evidence="3">
    <location>
        <begin position="4"/>
        <end position="118"/>
    </location>
</feature>
<dbReference type="AlphaFoldDB" id="A0A2T2WGG9"/>
<feature type="domain" description="GH15-like" evidence="2">
    <location>
        <begin position="230"/>
        <end position="593"/>
    </location>
</feature>